<dbReference type="GO" id="GO:0006355">
    <property type="term" value="P:regulation of DNA-templated transcription"/>
    <property type="evidence" value="ECO:0007669"/>
    <property type="project" value="InterPro"/>
</dbReference>
<dbReference type="Pfam" id="PF00989">
    <property type="entry name" value="PAS"/>
    <property type="match status" value="1"/>
</dbReference>
<dbReference type="EC" id="2.7.13.3" evidence="2"/>
<evidence type="ECO:0000256" key="3">
    <source>
        <dbReference type="ARBA" id="ARBA00022553"/>
    </source>
</evidence>
<dbReference type="PROSITE" id="PS50112">
    <property type="entry name" value="PAS"/>
    <property type="match status" value="1"/>
</dbReference>
<comment type="caution">
    <text evidence="10">The sequence shown here is derived from an EMBL/GenBank/DDBJ whole genome shotgun (WGS) entry which is preliminary data.</text>
</comment>
<evidence type="ECO:0000259" key="9">
    <source>
        <dbReference type="PROSITE" id="PS50112"/>
    </source>
</evidence>
<dbReference type="SMART" id="SM00911">
    <property type="entry name" value="HWE_HK"/>
    <property type="match status" value="1"/>
</dbReference>
<dbReference type="Gene3D" id="3.30.565.10">
    <property type="entry name" value="Histidine kinase-like ATPase, C-terminal domain"/>
    <property type="match status" value="1"/>
</dbReference>
<keyword evidence="6" id="KW-0418">Kinase</keyword>
<dbReference type="GO" id="GO:0004673">
    <property type="term" value="F:protein histidine kinase activity"/>
    <property type="evidence" value="ECO:0007669"/>
    <property type="project" value="UniProtKB-EC"/>
</dbReference>
<keyword evidence="4" id="KW-0808">Transferase</keyword>
<evidence type="ECO:0000256" key="8">
    <source>
        <dbReference type="SAM" id="MobiDB-lite"/>
    </source>
</evidence>
<keyword evidence="7" id="KW-0067">ATP-binding</keyword>
<feature type="region of interest" description="Disordered" evidence="8">
    <location>
        <begin position="1"/>
        <end position="20"/>
    </location>
</feature>
<evidence type="ECO:0000313" key="11">
    <source>
        <dbReference type="Proteomes" id="UP000005324"/>
    </source>
</evidence>
<feature type="domain" description="PAS" evidence="9">
    <location>
        <begin position="28"/>
        <end position="101"/>
    </location>
</feature>
<dbReference type="InterPro" id="IPR035965">
    <property type="entry name" value="PAS-like_dom_sf"/>
</dbReference>
<dbReference type="EMBL" id="ADVL01000288">
    <property type="protein sequence ID" value="EFH12023.1"/>
    <property type="molecule type" value="Genomic_DNA"/>
</dbReference>
<dbReference type="HOGENOM" id="CLU_000445_114_57_5"/>
<evidence type="ECO:0000256" key="1">
    <source>
        <dbReference type="ARBA" id="ARBA00000085"/>
    </source>
</evidence>
<dbReference type="InterPro" id="IPR036890">
    <property type="entry name" value="HATPase_C_sf"/>
</dbReference>
<evidence type="ECO:0000313" key="10">
    <source>
        <dbReference type="EMBL" id="EFH12023.1"/>
    </source>
</evidence>
<name>D5RKZ7_9PROT</name>
<dbReference type="PANTHER" id="PTHR41523:SF7">
    <property type="entry name" value="HISTIDINE KINASE"/>
    <property type="match status" value="1"/>
</dbReference>
<dbReference type="PANTHER" id="PTHR41523">
    <property type="entry name" value="TWO-COMPONENT SYSTEM SENSOR PROTEIN"/>
    <property type="match status" value="1"/>
</dbReference>
<sequence length="350" mass="37950">MAGGSRARRAFRRPPRVAETEQPALRAAAARLRQVLDGATHHAIVTLDLEGRVTGWNAGARAILGYEEAEILGRSGELFFTAEDRAAGTFLRELCRAMEEGRAVNERWHLRRDGSRFWASGLMMRLLDGQGQPEGFLNLLRDNTDTHAEAERRALLLAEAAHRIKNVLSAAQAVAMQTLRQAGVPAVVQRALEQRLVALADSQTLLAGEGGGGAPLSALVQRALAPYDGPGRVAMDGPPLRLPAPVVQMLHLALHELATNAARHGALSVPTGSVEIAWNLQQAADGARQLVILWRERGGPPVRRPWRRGFGSRLLEHELAPRLEGEVTLDYRPEGLACRLRLPFGATAAG</sequence>
<dbReference type="Proteomes" id="UP000005324">
    <property type="component" value="Unassembled WGS sequence"/>
</dbReference>
<dbReference type="GO" id="GO:0005524">
    <property type="term" value="F:ATP binding"/>
    <property type="evidence" value="ECO:0007669"/>
    <property type="project" value="UniProtKB-KW"/>
</dbReference>
<dbReference type="AlphaFoldDB" id="D5RKZ7"/>
<organism evidence="10 11">
    <name type="scientific">Pseudoroseomonas cervicalis ATCC 49957</name>
    <dbReference type="NCBI Taxonomy" id="525371"/>
    <lineage>
        <taxon>Bacteria</taxon>
        <taxon>Pseudomonadati</taxon>
        <taxon>Pseudomonadota</taxon>
        <taxon>Alphaproteobacteria</taxon>
        <taxon>Acetobacterales</taxon>
        <taxon>Roseomonadaceae</taxon>
        <taxon>Roseomonas</taxon>
    </lineage>
</organism>
<feature type="compositionally biased region" description="Basic residues" evidence="8">
    <location>
        <begin position="1"/>
        <end position="15"/>
    </location>
</feature>
<keyword evidence="5" id="KW-0547">Nucleotide-binding</keyword>
<dbReference type="Gene3D" id="3.30.450.20">
    <property type="entry name" value="PAS domain"/>
    <property type="match status" value="1"/>
</dbReference>
<keyword evidence="3" id="KW-0597">Phosphoprotein</keyword>
<dbReference type="NCBIfam" id="TIGR00229">
    <property type="entry name" value="sensory_box"/>
    <property type="match status" value="1"/>
</dbReference>
<evidence type="ECO:0000256" key="5">
    <source>
        <dbReference type="ARBA" id="ARBA00022741"/>
    </source>
</evidence>
<dbReference type="InterPro" id="IPR000014">
    <property type="entry name" value="PAS"/>
</dbReference>
<comment type="catalytic activity">
    <reaction evidence="1">
        <text>ATP + protein L-histidine = ADP + protein N-phospho-L-histidine.</text>
        <dbReference type="EC" id="2.7.13.3"/>
    </reaction>
</comment>
<dbReference type="InterPro" id="IPR013767">
    <property type="entry name" value="PAS_fold"/>
</dbReference>
<dbReference type="Pfam" id="PF07536">
    <property type="entry name" value="HWE_HK"/>
    <property type="match status" value="1"/>
</dbReference>
<keyword evidence="11" id="KW-1185">Reference proteome</keyword>
<dbReference type="OrthoDB" id="341208at2"/>
<proteinExistence type="predicted"/>
<dbReference type="CDD" id="cd00130">
    <property type="entry name" value="PAS"/>
    <property type="match status" value="1"/>
</dbReference>
<evidence type="ECO:0000256" key="6">
    <source>
        <dbReference type="ARBA" id="ARBA00022777"/>
    </source>
</evidence>
<evidence type="ECO:0000256" key="2">
    <source>
        <dbReference type="ARBA" id="ARBA00012438"/>
    </source>
</evidence>
<dbReference type="InterPro" id="IPR011102">
    <property type="entry name" value="Sig_transdc_His_kinase_HWE"/>
</dbReference>
<dbReference type="RefSeq" id="WP_007004981.1">
    <property type="nucleotide sequence ID" value="NZ_GG770780.1"/>
</dbReference>
<evidence type="ECO:0000256" key="7">
    <source>
        <dbReference type="ARBA" id="ARBA00022840"/>
    </source>
</evidence>
<evidence type="ECO:0000256" key="4">
    <source>
        <dbReference type="ARBA" id="ARBA00022679"/>
    </source>
</evidence>
<protein>
    <recommendedName>
        <fullName evidence="2">histidine kinase</fullName>
        <ecNumber evidence="2">2.7.13.3</ecNumber>
    </recommendedName>
</protein>
<dbReference type="SMART" id="SM00091">
    <property type="entry name" value="PAS"/>
    <property type="match status" value="1"/>
</dbReference>
<dbReference type="SUPFAM" id="SSF55785">
    <property type="entry name" value="PYP-like sensor domain (PAS domain)"/>
    <property type="match status" value="1"/>
</dbReference>
<reference evidence="10 11" key="1">
    <citation type="submission" date="2010-04" db="EMBL/GenBank/DDBJ databases">
        <authorList>
            <person name="Qin X."/>
            <person name="Bachman B."/>
            <person name="Battles P."/>
            <person name="Bell A."/>
            <person name="Bess C."/>
            <person name="Bickham C."/>
            <person name="Chaboub L."/>
            <person name="Chen D."/>
            <person name="Coyle M."/>
            <person name="Deiros D.R."/>
            <person name="Dinh H."/>
            <person name="Forbes L."/>
            <person name="Fowler G."/>
            <person name="Francisco L."/>
            <person name="Fu Q."/>
            <person name="Gubbala S."/>
            <person name="Hale W."/>
            <person name="Han Y."/>
            <person name="Hemphill L."/>
            <person name="Highlander S.K."/>
            <person name="Hirani K."/>
            <person name="Hogues M."/>
            <person name="Jackson L."/>
            <person name="Jakkamsetti A."/>
            <person name="Javaid M."/>
            <person name="Jiang H."/>
            <person name="Korchina V."/>
            <person name="Kovar C."/>
            <person name="Lara F."/>
            <person name="Lee S."/>
            <person name="Mata R."/>
            <person name="Mathew T."/>
            <person name="Moen C."/>
            <person name="Morales K."/>
            <person name="Munidasa M."/>
            <person name="Nazareth L."/>
            <person name="Ngo R."/>
            <person name="Nguyen L."/>
            <person name="Okwuonu G."/>
            <person name="Ongeri F."/>
            <person name="Patil S."/>
            <person name="Petrosino J."/>
            <person name="Pham C."/>
            <person name="Pham P."/>
            <person name="Pu L.-L."/>
            <person name="Puazo M."/>
            <person name="Raj R."/>
            <person name="Reid J."/>
            <person name="Rouhana J."/>
            <person name="Saada N."/>
            <person name="Shang Y."/>
            <person name="Simmons D."/>
            <person name="Thornton R."/>
            <person name="Warren J."/>
            <person name="Weissenberger G."/>
            <person name="Zhang J."/>
            <person name="Zhang L."/>
            <person name="Zhou C."/>
            <person name="Zhu D."/>
            <person name="Muzny D."/>
            <person name="Worley K."/>
            <person name="Gibbs R."/>
        </authorList>
    </citation>
    <scope>NUCLEOTIDE SEQUENCE [LARGE SCALE GENOMIC DNA]</scope>
    <source>
        <strain evidence="10 11">ATCC 49957</strain>
    </source>
</reference>
<accession>D5RKZ7</accession>
<gene>
    <name evidence="10" type="ORF">HMPREF0731_1757</name>
</gene>